<evidence type="ECO:0000256" key="1">
    <source>
        <dbReference type="ARBA" id="ARBA00022448"/>
    </source>
</evidence>
<keyword evidence="1" id="KW-0813">Transport</keyword>
<evidence type="ECO:0000256" key="4">
    <source>
        <dbReference type="SAM" id="MobiDB-lite"/>
    </source>
</evidence>
<evidence type="ECO:0000256" key="3">
    <source>
        <dbReference type="ARBA" id="ARBA00022840"/>
    </source>
</evidence>
<dbReference type="RefSeq" id="WP_188973843.1">
    <property type="nucleotide sequence ID" value="NZ_BMKW01000034.1"/>
</dbReference>
<accession>A0A917NZS3</accession>
<dbReference type="GO" id="GO:0005524">
    <property type="term" value="F:ATP binding"/>
    <property type="evidence" value="ECO:0007669"/>
    <property type="project" value="UniProtKB-KW"/>
</dbReference>
<dbReference type="EMBL" id="BMKW01000034">
    <property type="protein sequence ID" value="GGJ44627.1"/>
    <property type="molecule type" value="Genomic_DNA"/>
</dbReference>
<dbReference type="SUPFAM" id="SSF52540">
    <property type="entry name" value="P-loop containing nucleoside triphosphate hydrolases"/>
    <property type="match status" value="1"/>
</dbReference>
<dbReference type="Proteomes" id="UP000661507">
    <property type="component" value="Unassembled WGS sequence"/>
</dbReference>
<organism evidence="5 6">
    <name type="scientific">Neoroseomonas lacus</name>
    <dbReference type="NCBI Taxonomy" id="287609"/>
    <lineage>
        <taxon>Bacteria</taxon>
        <taxon>Pseudomonadati</taxon>
        <taxon>Pseudomonadota</taxon>
        <taxon>Alphaproteobacteria</taxon>
        <taxon>Acetobacterales</taxon>
        <taxon>Acetobacteraceae</taxon>
        <taxon>Neoroseomonas</taxon>
    </lineage>
</organism>
<keyword evidence="2" id="KW-0547">Nucleotide-binding</keyword>
<evidence type="ECO:0000313" key="5">
    <source>
        <dbReference type="EMBL" id="GGJ44627.1"/>
    </source>
</evidence>
<comment type="caution">
    <text evidence="5">The sequence shown here is derived from an EMBL/GenBank/DDBJ whole genome shotgun (WGS) entry which is preliminary data.</text>
</comment>
<name>A0A917NZS3_9PROT</name>
<dbReference type="Gene3D" id="3.40.50.300">
    <property type="entry name" value="P-loop containing nucleotide triphosphate hydrolases"/>
    <property type="match status" value="1"/>
</dbReference>
<dbReference type="InterPro" id="IPR050763">
    <property type="entry name" value="ABC_transporter_ATP-binding"/>
</dbReference>
<dbReference type="AlphaFoldDB" id="A0A917NZS3"/>
<dbReference type="PANTHER" id="PTHR42711:SF18">
    <property type="entry name" value="ABC TRANSPORTER, ATP-BINDING PROTEIN"/>
    <property type="match status" value="1"/>
</dbReference>
<protein>
    <recommendedName>
        <fullName evidence="7">ATPase AAA-type core domain-containing protein</fullName>
    </recommendedName>
</protein>
<proteinExistence type="predicted"/>
<feature type="region of interest" description="Disordered" evidence="4">
    <location>
        <begin position="112"/>
        <end position="136"/>
    </location>
</feature>
<reference evidence="5" key="2">
    <citation type="submission" date="2020-09" db="EMBL/GenBank/DDBJ databases">
        <authorList>
            <person name="Sun Q."/>
            <person name="Zhou Y."/>
        </authorList>
    </citation>
    <scope>NUCLEOTIDE SEQUENCE</scope>
    <source>
        <strain evidence="5">CGMCC 1.3617</strain>
    </source>
</reference>
<keyword evidence="3" id="KW-0067">ATP-binding</keyword>
<keyword evidence="6" id="KW-1185">Reference proteome</keyword>
<evidence type="ECO:0000313" key="6">
    <source>
        <dbReference type="Proteomes" id="UP000661507"/>
    </source>
</evidence>
<gene>
    <name evidence="5" type="ORF">GCM10011320_60100</name>
</gene>
<evidence type="ECO:0000256" key="2">
    <source>
        <dbReference type="ARBA" id="ARBA00022741"/>
    </source>
</evidence>
<sequence>MALVGSPAILFLVEPTTGLDLASVHAIRDVVVRMKRDRCTTMLLTTHKIEEAGDLCHRVAIIDQGRMTALDTPQALRGTIESRRSIEVRFATSGVAPGDVLADASTIKVTPLPMTSAPMPRMPAGWRRTSPHTPRQ</sequence>
<evidence type="ECO:0008006" key="7">
    <source>
        <dbReference type="Google" id="ProtNLM"/>
    </source>
</evidence>
<dbReference type="InterPro" id="IPR027417">
    <property type="entry name" value="P-loop_NTPase"/>
</dbReference>
<dbReference type="PANTHER" id="PTHR42711">
    <property type="entry name" value="ABC TRANSPORTER ATP-BINDING PROTEIN"/>
    <property type="match status" value="1"/>
</dbReference>
<reference evidence="5" key="1">
    <citation type="journal article" date="2014" name="Int. J. Syst. Evol. Microbiol.">
        <title>Complete genome sequence of Corynebacterium casei LMG S-19264T (=DSM 44701T), isolated from a smear-ripened cheese.</title>
        <authorList>
            <consortium name="US DOE Joint Genome Institute (JGI-PGF)"/>
            <person name="Walter F."/>
            <person name="Albersmeier A."/>
            <person name="Kalinowski J."/>
            <person name="Ruckert C."/>
        </authorList>
    </citation>
    <scope>NUCLEOTIDE SEQUENCE</scope>
    <source>
        <strain evidence="5">CGMCC 1.3617</strain>
    </source>
</reference>